<accession>A0A2P2MZ89</accession>
<reference evidence="1" key="1">
    <citation type="submission" date="2018-02" db="EMBL/GenBank/DDBJ databases">
        <title>Rhizophora mucronata_Transcriptome.</title>
        <authorList>
            <person name="Meera S.P."/>
            <person name="Sreeshan A."/>
            <person name="Augustine A."/>
        </authorList>
    </citation>
    <scope>NUCLEOTIDE SEQUENCE</scope>
    <source>
        <tissue evidence="1">Leaf</tissue>
    </source>
</reference>
<organism evidence="1">
    <name type="scientific">Rhizophora mucronata</name>
    <name type="common">Asiatic mangrove</name>
    <dbReference type="NCBI Taxonomy" id="61149"/>
    <lineage>
        <taxon>Eukaryota</taxon>
        <taxon>Viridiplantae</taxon>
        <taxon>Streptophyta</taxon>
        <taxon>Embryophyta</taxon>
        <taxon>Tracheophyta</taxon>
        <taxon>Spermatophyta</taxon>
        <taxon>Magnoliopsida</taxon>
        <taxon>eudicotyledons</taxon>
        <taxon>Gunneridae</taxon>
        <taxon>Pentapetalae</taxon>
        <taxon>rosids</taxon>
        <taxon>fabids</taxon>
        <taxon>Malpighiales</taxon>
        <taxon>Rhizophoraceae</taxon>
        <taxon>Rhizophora</taxon>
    </lineage>
</organism>
<dbReference type="EMBL" id="GGEC01055035">
    <property type="protein sequence ID" value="MBX35519.1"/>
    <property type="molecule type" value="Transcribed_RNA"/>
</dbReference>
<name>A0A2P2MZ89_RHIMU</name>
<evidence type="ECO:0000313" key="1">
    <source>
        <dbReference type="EMBL" id="MBX35519.1"/>
    </source>
</evidence>
<dbReference type="AlphaFoldDB" id="A0A2P2MZ89"/>
<protein>
    <submittedName>
        <fullName evidence="1">Uncharacterized protein</fullName>
    </submittedName>
</protein>
<proteinExistence type="predicted"/>
<sequence length="51" mass="5817">MSKRIDGLSCVYSIQFEVSLLANPWFLMSNLSAYFNGQGKSIDCNKRVDIR</sequence>